<evidence type="ECO:0000313" key="1">
    <source>
        <dbReference type="EMBL" id="XBM95055.1"/>
    </source>
</evidence>
<proteinExistence type="predicted"/>
<name>A0AAU7GXA0_9CAUD</name>
<gene>
    <name evidence="1" type="ORF">Kamino_00019</name>
</gene>
<accession>A0AAU7GXA0</accession>
<protein>
    <recommendedName>
        <fullName evidence="2">Minor tail protein</fullName>
    </recommendedName>
</protein>
<evidence type="ECO:0008006" key="2">
    <source>
        <dbReference type="Google" id="ProtNLM"/>
    </source>
</evidence>
<dbReference type="EMBL" id="PP750867">
    <property type="protein sequence ID" value="XBM95055.1"/>
    <property type="molecule type" value="Genomic_DNA"/>
</dbReference>
<organism evidence="1">
    <name type="scientific">Streptomyces phage Kamino</name>
    <dbReference type="NCBI Taxonomy" id="3158857"/>
    <lineage>
        <taxon>Viruses</taxon>
        <taxon>Duplodnaviria</taxon>
        <taxon>Heunggongvirae</taxon>
        <taxon>Uroviricota</taxon>
        <taxon>Caudoviricetes</taxon>
    </lineage>
</organism>
<reference evidence="1" key="1">
    <citation type="submission" date="2024-05" db="EMBL/GenBank/DDBJ databases">
        <title>Isolation and characterization of the new Streptomyces phages Kamino, Geonosis, Abafar and Scarif infecting a broad range of host species.</title>
        <authorList>
            <person name="Rackow B."/>
            <person name="Rolland C."/>
            <person name="Mohnen I."/>
            <person name="Wittmann J."/>
            <person name="Muesken M."/>
            <person name="Overmann J."/>
            <person name="Frunzke J."/>
        </authorList>
    </citation>
    <scope>NUCLEOTIDE SEQUENCE</scope>
</reference>
<sequence length="100" mass="10345">MANAPTKIYRGSPTTTLTTVYTVPTKTTTIITNIVISNTTAAALAAQIRIGGQTLVPNTPVPVTGFLTLDITQVMTEGETLQVQSSGSGMAMFISGVEVA</sequence>